<organism evidence="1 2">
    <name type="scientific">Escovopsis weberi</name>
    <dbReference type="NCBI Taxonomy" id="150374"/>
    <lineage>
        <taxon>Eukaryota</taxon>
        <taxon>Fungi</taxon>
        <taxon>Dikarya</taxon>
        <taxon>Ascomycota</taxon>
        <taxon>Pezizomycotina</taxon>
        <taxon>Sordariomycetes</taxon>
        <taxon>Hypocreomycetidae</taxon>
        <taxon>Hypocreales</taxon>
        <taxon>Hypocreaceae</taxon>
        <taxon>Escovopsis</taxon>
    </lineage>
</organism>
<sequence length="135" mass="15561">MLSYPDALSLKHANRYFHSFVDTGVKLKVAWLVERRRLHLDCPSEGRCDLGTDMRFCRGSVALLMKRRREHIECQSRPDLGCIVLGTPTCPHRPAGHQYRVLLARMIMDEWSSEMQWLFVAAAVVACSWACARWL</sequence>
<dbReference type="AlphaFoldDB" id="A0A0M8N9J2"/>
<name>A0A0M8N9J2_ESCWE</name>
<gene>
    <name evidence="1" type="ORF">ESCO_003953</name>
</gene>
<dbReference type="Proteomes" id="UP000053831">
    <property type="component" value="Unassembled WGS sequence"/>
</dbReference>
<comment type="caution">
    <text evidence="1">The sequence shown here is derived from an EMBL/GenBank/DDBJ whole genome shotgun (WGS) entry which is preliminary data.</text>
</comment>
<accession>A0A0M8N9J2</accession>
<proteinExistence type="predicted"/>
<evidence type="ECO:0000313" key="1">
    <source>
        <dbReference type="EMBL" id="KOS22830.1"/>
    </source>
</evidence>
<dbReference type="STRING" id="150374.A0A0M8N9J2"/>
<dbReference type="EMBL" id="LGSR01000002">
    <property type="protein sequence ID" value="KOS22830.1"/>
    <property type="molecule type" value="Genomic_DNA"/>
</dbReference>
<protein>
    <submittedName>
        <fullName evidence="1">Uncharacterized protein</fullName>
    </submittedName>
</protein>
<dbReference type="OrthoDB" id="5281164at2759"/>
<reference evidence="1 2" key="1">
    <citation type="submission" date="2015-07" db="EMBL/GenBank/DDBJ databases">
        <title>The genome of the fungus Escovopsis weberi, a specialized disease agent of ant agriculture.</title>
        <authorList>
            <person name="de Man T.J."/>
            <person name="Stajich J.E."/>
            <person name="Kubicek C.P."/>
            <person name="Chenthamara K."/>
            <person name="Atanasova L."/>
            <person name="Druzhinina I.S."/>
            <person name="Birnbaum S."/>
            <person name="Barribeau S.M."/>
            <person name="Teiling C."/>
            <person name="Suen G."/>
            <person name="Currie C."/>
            <person name="Gerardo N.M."/>
        </authorList>
    </citation>
    <scope>NUCLEOTIDE SEQUENCE [LARGE SCALE GENOMIC DNA]</scope>
</reference>
<evidence type="ECO:0000313" key="2">
    <source>
        <dbReference type="Proteomes" id="UP000053831"/>
    </source>
</evidence>
<keyword evidence="2" id="KW-1185">Reference proteome</keyword>